<organism evidence="1 2">
    <name type="scientific">Desulfofervidus auxilii</name>
    <dbReference type="NCBI Taxonomy" id="1621989"/>
    <lineage>
        <taxon>Bacteria</taxon>
        <taxon>Pseudomonadati</taxon>
        <taxon>Thermodesulfobacteriota</taxon>
        <taxon>Candidatus Desulfofervidia</taxon>
        <taxon>Candidatus Desulfofervidales</taxon>
        <taxon>Candidatus Desulfofervidaceae</taxon>
        <taxon>Candidatus Desulfofervidus</taxon>
    </lineage>
</organism>
<protein>
    <submittedName>
        <fullName evidence="1">Uncharacterized protein</fullName>
    </submittedName>
</protein>
<reference evidence="1 2" key="1">
    <citation type="submission" date="2015-10" db="EMBL/GenBank/DDBJ databases">
        <title>Candidatus Desulfofervidus auxilii, a hydrogenotrophic sulfate-reducing bacterium involved in the thermophilic anaerobic oxidation of methane.</title>
        <authorList>
            <person name="Krukenberg V."/>
            <person name="Richter M."/>
            <person name="Wegener G."/>
        </authorList>
    </citation>
    <scope>NUCLEOTIDE SEQUENCE [LARGE SCALE GENOMIC DNA]</scope>
    <source>
        <strain evidence="1 2">HS1</strain>
    </source>
</reference>
<dbReference type="KEGG" id="daw:HS1_002365"/>
<dbReference type="EMBL" id="CP013015">
    <property type="protein sequence ID" value="AMM42147.1"/>
    <property type="molecule type" value="Genomic_DNA"/>
</dbReference>
<evidence type="ECO:0000313" key="1">
    <source>
        <dbReference type="EMBL" id="AMM42147.1"/>
    </source>
</evidence>
<dbReference type="AlphaFoldDB" id="A0A7U4QML9"/>
<dbReference type="Proteomes" id="UP000070560">
    <property type="component" value="Chromosome"/>
</dbReference>
<accession>A0A7U4QML9</accession>
<sequence>MRDAFDYLMAYGLCVLNKERAKEQGEKPMRKEGDNCLITLILAISIQ</sequence>
<gene>
    <name evidence="1" type="ORF">HS1_002365</name>
</gene>
<keyword evidence="2" id="KW-1185">Reference proteome</keyword>
<name>A0A7U4QML9_DESA2</name>
<evidence type="ECO:0000313" key="2">
    <source>
        <dbReference type="Proteomes" id="UP000070560"/>
    </source>
</evidence>
<proteinExistence type="predicted"/>